<sequence length="329" mass="34024">MALTSTGRVGLGTTAPVSDLSLSQVTSQSSTAGQNLGELSFVGFNRPNASASIQALSKDYDDTGLLLFKTSPNGSGAVERLRITADGQVGIGTNNPQAGLHIDRPESGSTTALGVLLGGGTSGNPSIELRGSTSSPYLDFVENPGLDYSTRLISQAGTLNLQYGGTATKPSYILNVQGGLQCVGTVNTSDQRLKQDIRPLSGALASVLSLRGVRYRWNTLGVQRGGTAGAEQVGVLAQEVEQVLPELVSTGADGYKAMNYAQLTPVLIEAIKELKAENDALKARAAASEAKATAAEAAAAADKAQATATLETFEARLRRLEAGSAQVQR</sequence>
<gene>
    <name evidence="3" type="ORF">GO988_00305</name>
</gene>
<comment type="caution">
    <text evidence="3">The sequence shown here is derived from an EMBL/GenBank/DDBJ whole genome shotgun (WGS) entry which is preliminary data.</text>
</comment>
<dbReference type="Pfam" id="PF13884">
    <property type="entry name" value="Peptidase_S74"/>
    <property type="match status" value="1"/>
</dbReference>
<dbReference type="PROSITE" id="PS51688">
    <property type="entry name" value="ICA"/>
    <property type="match status" value="1"/>
</dbReference>
<dbReference type="AlphaFoldDB" id="A0A7K1T8N8"/>
<dbReference type="Gene3D" id="1.10.10.10">
    <property type="entry name" value="Winged helix-like DNA-binding domain superfamily/Winged helix DNA-binding domain"/>
    <property type="match status" value="1"/>
</dbReference>
<evidence type="ECO:0000256" key="1">
    <source>
        <dbReference type="SAM" id="Coils"/>
    </source>
</evidence>
<proteinExistence type="predicted"/>
<name>A0A7K1T8N8_9BACT</name>
<evidence type="ECO:0000259" key="2">
    <source>
        <dbReference type="PROSITE" id="PS51688"/>
    </source>
</evidence>
<keyword evidence="4" id="KW-1185">Reference proteome</keyword>
<accession>A0A7K1T8N8</accession>
<evidence type="ECO:0000313" key="4">
    <source>
        <dbReference type="Proteomes" id="UP000441336"/>
    </source>
</evidence>
<reference evidence="3 4" key="1">
    <citation type="submission" date="2019-12" db="EMBL/GenBank/DDBJ databases">
        <title>Hymenobacter sp. HMF4947 Genome sequencing and assembly.</title>
        <authorList>
            <person name="Kang H."/>
            <person name="Cha I."/>
            <person name="Kim H."/>
            <person name="Joh K."/>
        </authorList>
    </citation>
    <scope>NUCLEOTIDE SEQUENCE [LARGE SCALE GENOMIC DNA]</scope>
    <source>
        <strain evidence="3 4">HMF4947</strain>
    </source>
</reference>
<evidence type="ECO:0000313" key="3">
    <source>
        <dbReference type="EMBL" id="MVN74760.1"/>
    </source>
</evidence>
<dbReference type="Proteomes" id="UP000441336">
    <property type="component" value="Unassembled WGS sequence"/>
</dbReference>
<feature type="domain" description="Peptidase S74" evidence="2">
    <location>
        <begin position="189"/>
        <end position="285"/>
    </location>
</feature>
<organism evidence="3 4">
    <name type="scientific">Hymenobacter ginkgonis</name>
    <dbReference type="NCBI Taxonomy" id="2682976"/>
    <lineage>
        <taxon>Bacteria</taxon>
        <taxon>Pseudomonadati</taxon>
        <taxon>Bacteroidota</taxon>
        <taxon>Cytophagia</taxon>
        <taxon>Cytophagales</taxon>
        <taxon>Hymenobacteraceae</taxon>
        <taxon>Hymenobacter</taxon>
    </lineage>
</organism>
<dbReference type="EMBL" id="WQKZ01000001">
    <property type="protein sequence ID" value="MVN74760.1"/>
    <property type="molecule type" value="Genomic_DNA"/>
</dbReference>
<protein>
    <recommendedName>
        <fullName evidence="2">Peptidase S74 domain-containing protein</fullName>
    </recommendedName>
</protein>
<feature type="coiled-coil region" evidence="1">
    <location>
        <begin position="271"/>
        <end position="323"/>
    </location>
</feature>
<dbReference type="InterPro" id="IPR036388">
    <property type="entry name" value="WH-like_DNA-bd_sf"/>
</dbReference>
<keyword evidence="1" id="KW-0175">Coiled coil</keyword>
<dbReference type="InterPro" id="IPR030392">
    <property type="entry name" value="S74_ICA"/>
</dbReference>